<dbReference type="KEGG" id="pmuc:ING2E5A_1053"/>
<dbReference type="SUPFAM" id="SSF103481">
    <property type="entry name" value="Multidrug resistance efflux transporter EmrE"/>
    <property type="match status" value="2"/>
</dbReference>
<name>A0A1G4G5R7_9BACT</name>
<feature type="domain" description="EamA" evidence="2">
    <location>
        <begin position="159"/>
        <end position="291"/>
    </location>
</feature>
<dbReference type="AlphaFoldDB" id="A0A1G4G5R7"/>
<dbReference type="PANTHER" id="PTHR22911">
    <property type="entry name" value="ACYL-MALONYL CONDENSING ENZYME-RELATED"/>
    <property type="match status" value="1"/>
</dbReference>
<feature type="transmembrane region" description="Helical" evidence="1">
    <location>
        <begin position="159"/>
        <end position="176"/>
    </location>
</feature>
<keyword evidence="1" id="KW-0812">Transmembrane</keyword>
<feature type="transmembrane region" description="Helical" evidence="1">
    <location>
        <begin position="95"/>
        <end position="115"/>
    </location>
</feature>
<dbReference type="InterPro" id="IPR037185">
    <property type="entry name" value="EmrE-like"/>
</dbReference>
<feature type="transmembrane region" description="Helical" evidence="1">
    <location>
        <begin position="182"/>
        <end position="202"/>
    </location>
</feature>
<feature type="transmembrane region" description="Helical" evidence="1">
    <location>
        <begin position="247"/>
        <end position="268"/>
    </location>
</feature>
<evidence type="ECO:0000313" key="3">
    <source>
        <dbReference type="EMBL" id="SCM56804.1"/>
    </source>
</evidence>
<keyword evidence="4" id="KW-1185">Reference proteome</keyword>
<evidence type="ECO:0000256" key="1">
    <source>
        <dbReference type="SAM" id="Phobius"/>
    </source>
</evidence>
<dbReference type="STRING" id="1642646.ING2E5A_1053"/>
<dbReference type="GO" id="GO:0016020">
    <property type="term" value="C:membrane"/>
    <property type="evidence" value="ECO:0007669"/>
    <property type="project" value="InterPro"/>
</dbReference>
<gene>
    <name evidence="3" type="ORF">ING2E5A_1053</name>
</gene>
<feature type="transmembrane region" description="Helical" evidence="1">
    <location>
        <begin position="68"/>
        <end position="88"/>
    </location>
</feature>
<accession>A0A1G4G5R7</accession>
<dbReference type="RefSeq" id="WP_071136461.1">
    <property type="nucleotide sequence ID" value="NZ_DUQN01000126.1"/>
</dbReference>
<dbReference type="Proteomes" id="UP000178485">
    <property type="component" value="Chromosome i"/>
</dbReference>
<feature type="transmembrane region" description="Helical" evidence="1">
    <location>
        <begin position="36"/>
        <end position="56"/>
    </location>
</feature>
<proteinExistence type="predicted"/>
<dbReference type="Gene3D" id="1.10.3730.20">
    <property type="match status" value="2"/>
</dbReference>
<feature type="transmembrane region" description="Helical" evidence="1">
    <location>
        <begin position="223"/>
        <end position="241"/>
    </location>
</feature>
<dbReference type="Pfam" id="PF00892">
    <property type="entry name" value="EamA"/>
    <property type="match status" value="2"/>
</dbReference>
<sequence length="294" mass="31991">MGETVSVTIAVGLRILSNPLANVFQKQLASRGNHPLVVNFLTYFLLSVACGISLFFTEIPSPDSDFWLYSILGGIAGALGNGLLVKALQLGDLSVLGPINSYKSVVGIIFGIFLLSEIPNGWGILGIALIIYGSYFVLDTTEARFSWKLLNRPEIQFRIWAMLLTAVEAVFIKKVIAVSSAAVAFMSWCLFGAIFSFLVLFSGKLNLKSELVRATKSGRTGKFLLLAGCIGMMQLTTNYTFDHMPVGYALSLFQLSAIVTILFGYTFFREKSIGRKIIGSAIMVTGSVLIILLK</sequence>
<evidence type="ECO:0000313" key="4">
    <source>
        <dbReference type="Proteomes" id="UP000178485"/>
    </source>
</evidence>
<keyword evidence="1" id="KW-1133">Transmembrane helix</keyword>
<feature type="transmembrane region" description="Helical" evidence="1">
    <location>
        <begin position="121"/>
        <end position="138"/>
    </location>
</feature>
<organism evidence="3 4">
    <name type="scientific">Petrimonas mucosa</name>
    <dbReference type="NCBI Taxonomy" id="1642646"/>
    <lineage>
        <taxon>Bacteria</taxon>
        <taxon>Pseudomonadati</taxon>
        <taxon>Bacteroidota</taxon>
        <taxon>Bacteroidia</taxon>
        <taxon>Bacteroidales</taxon>
        <taxon>Dysgonomonadaceae</taxon>
        <taxon>Petrimonas</taxon>
    </lineage>
</organism>
<reference evidence="3 4" key="1">
    <citation type="submission" date="2016-08" db="EMBL/GenBank/DDBJ databases">
        <authorList>
            <person name="Seilhamer J.J."/>
        </authorList>
    </citation>
    <scope>NUCLEOTIDE SEQUENCE [LARGE SCALE GENOMIC DNA]</scope>
    <source>
        <strain evidence="3">ING2-E5A</strain>
    </source>
</reference>
<feature type="domain" description="EamA" evidence="2">
    <location>
        <begin position="23"/>
        <end position="138"/>
    </location>
</feature>
<keyword evidence="1" id="KW-0472">Membrane</keyword>
<evidence type="ECO:0000259" key="2">
    <source>
        <dbReference type="Pfam" id="PF00892"/>
    </source>
</evidence>
<protein>
    <recommendedName>
        <fullName evidence="2">EamA domain-containing protein</fullName>
    </recommendedName>
</protein>
<dbReference type="EMBL" id="LT608328">
    <property type="protein sequence ID" value="SCM56804.1"/>
    <property type="molecule type" value="Genomic_DNA"/>
</dbReference>
<dbReference type="InterPro" id="IPR000620">
    <property type="entry name" value="EamA_dom"/>
</dbReference>